<organism evidence="3 4">
    <name type="scientific">Mesorhabditis belari</name>
    <dbReference type="NCBI Taxonomy" id="2138241"/>
    <lineage>
        <taxon>Eukaryota</taxon>
        <taxon>Metazoa</taxon>
        <taxon>Ecdysozoa</taxon>
        <taxon>Nematoda</taxon>
        <taxon>Chromadorea</taxon>
        <taxon>Rhabditida</taxon>
        <taxon>Rhabditina</taxon>
        <taxon>Rhabditomorpha</taxon>
        <taxon>Rhabditoidea</taxon>
        <taxon>Rhabditidae</taxon>
        <taxon>Mesorhabditinae</taxon>
        <taxon>Mesorhabditis</taxon>
    </lineage>
</organism>
<dbReference type="InterPro" id="IPR041194">
    <property type="entry name" value="GLD-3-like_KH5"/>
</dbReference>
<feature type="compositionally biased region" description="Polar residues" evidence="1">
    <location>
        <begin position="697"/>
        <end position="733"/>
    </location>
</feature>
<evidence type="ECO:0000259" key="2">
    <source>
        <dbReference type="Pfam" id="PF17905"/>
    </source>
</evidence>
<evidence type="ECO:0000313" key="4">
    <source>
        <dbReference type="WBParaSite" id="MBELARI_LOCUS19063"/>
    </source>
</evidence>
<feature type="compositionally biased region" description="Polar residues" evidence="1">
    <location>
        <begin position="534"/>
        <end position="577"/>
    </location>
</feature>
<evidence type="ECO:0000313" key="3">
    <source>
        <dbReference type="Proteomes" id="UP000887575"/>
    </source>
</evidence>
<dbReference type="Proteomes" id="UP000887575">
    <property type="component" value="Unassembled WGS sequence"/>
</dbReference>
<dbReference type="AlphaFoldDB" id="A0AAF3EY17"/>
<reference evidence="4" key="1">
    <citation type="submission" date="2024-02" db="UniProtKB">
        <authorList>
            <consortium name="WormBaseParasite"/>
        </authorList>
    </citation>
    <scope>IDENTIFICATION</scope>
</reference>
<keyword evidence="3" id="KW-1185">Reference proteome</keyword>
<protein>
    <submittedName>
        <fullName evidence="4">GLD-3 KH5 domain-containing protein</fullName>
    </submittedName>
</protein>
<dbReference type="Gene3D" id="3.30.310.270">
    <property type="match status" value="1"/>
</dbReference>
<dbReference type="Gene3D" id="3.30.310.210">
    <property type="match status" value="1"/>
</dbReference>
<feature type="domain" description="Defective in germ line development protein 3-like KH5" evidence="2">
    <location>
        <begin position="326"/>
        <end position="401"/>
    </location>
</feature>
<dbReference type="Pfam" id="PF22801">
    <property type="entry name" value="KH_GLD-3_1st"/>
    <property type="match status" value="1"/>
</dbReference>
<feature type="region of interest" description="Disordered" evidence="1">
    <location>
        <begin position="526"/>
        <end position="614"/>
    </location>
</feature>
<feature type="compositionally biased region" description="Basic and acidic residues" evidence="1">
    <location>
        <begin position="662"/>
        <end position="694"/>
    </location>
</feature>
<sequence length="802" mass="91096">MGHMTQTCLSDILKTQGEITSELIESILNAPQEGTFFHKYQQSATMGAKMRRDKVQTYKECRKNFACSETYNPYLYNESDTSSGGEKVTLSMEVRHSDHIEMQTNRMQLKLDDSISKIIADTKIDIIFPDKEDHEQRYGYKNELTQFSNQILIHGSLKEVNEARKRLRKLTPLMVSFSTKGCKESVNKETIKECIKELQEDGHLKSVNVQLTSYSQDSSEPTIHVTGRIGNATNIATVCESLKKALFDEHNCEKVIFSSCLEMPSCQWDLIIAKQQPEYFFIAVASKITNADIHFPEKIDRHMVSFFCTGTSPISVIEARRVLQSLLPLQLCVDVTNDDLVEPLNFGPLRSKQEFDSENLVTINYYKSEYEMEPLLATEPMRHFVHFVTQEFNVTGLFASLASTFTHARFVAAISLDSTDYNGISSRLMTTACKNYVGHMPMIKSMAAPNALLLETEEPSANIVRDESLAEYEPARVLREISANVPHSSHMGEQVSRLMQQGGLIARYYPLHYSASFPRSPYSANAFQCRDDSNNTNQTNTPNGSTNVSFSSTRSQSRVRNSNYSTGNQSYNKNTANETHERRAPVYSNVTYPDKTQGPRSYVSSTRGGGRGRWPYGGKAYHHNDRNTHMSHADFGNVEYLRQYENSQRHRGIHGNHYLQNEHQEQQFDKAPKSKARYHDDYTNRQYRDDRCYQRDSPVTPQSGDRSSKVSLQLKDQSNPKRTSFSDVDGHTTNKSIEPLELIRVASTEPQSLEHSREMIEHRGYEFSASDGSVDEANRHSHVATYAQILEGKKPANGVESK</sequence>
<evidence type="ECO:0000256" key="1">
    <source>
        <dbReference type="SAM" id="MobiDB-lite"/>
    </source>
</evidence>
<dbReference type="Pfam" id="PF17905">
    <property type="entry name" value="KH_GLD-3_4th"/>
    <property type="match status" value="1"/>
</dbReference>
<proteinExistence type="predicted"/>
<dbReference type="WBParaSite" id="MBELARI_LOCUS19063">
    <property type="protein sequence ID" value="MBELARI_LOCUS19063"/>
    <property type="gene ID" value="MBELARI_LOCUS19063"/>
</dbReference>
<name>A0AAF3EY17_9BILA</name>
<accession>A0AAF3EY17</accession>
<feature type="region of interest" description="Disordered" evidence="1">
    <location>
        <begin position="662"/>
        <end position="733"/>
    </location>
</feature>